<dbReference type="GO" id="GO:0003700">
    <property type="term" value="F:DNA-binding transcription factor activity"/>
    <property type="evidence" value="ECO:0007669"/>
    <property type="project" value="InterPro"/>
</dbReference>
<evidence type="ECO:0000256" key="1">
    <source>
        <dbReference type="ARBA" id="ARBA00023015"/>
    </source>
</evidence>
<sequence>MGTEKELFAERFRSALQNLKKKMTHDFANQFNHGLTTPQFYILFMIRENGTCKVTALAEQMGVKPSAISVMIDKMVNQGYVIRLADTSDRRVVLLQITEAGLLVVKEFEQQSNEMIGKYFDKLSVDEIESMIKTFEKMNGTI</sequence>
<evidence type="ECO:0000313" key="6">
    <source>
        <dbReference type="Proteomes" id="UP000426246"/>
    </source>
</evidence>
<dbReference type="Proteomes" id="UP000426246">
    <property type="component" value="Chromosome"/>
</dbReference>
<dbReference type="PROSITE" id="PS01117">
    <property type="entry name" value="HTH_MARR_1"/>
    <property type="match status" value="1"/>
</dbReference>
<proteinExistence type="predicted"/>
<keyword evidence="3" id="KW-0804">Transcription</keyword>
<gene>
    <name evidence="5" type="ORF">EHS13_06435</name>
</gene>
<dbReference type="InterPro" id="IPR000835">
    <property type="entry name" value="HTH_MarR-typ"/>
</dbReference>
<dbReference type="InterPro" id="IPR036388">
    <property type="entry name" value="WH-like_DNA-bd_sf"/>
</dbReference>
<dbReference type="SUPFAM" id="SSF46785">
    <property type="entry name" value="Winged helix' DNA-binding domain"/>
    <property type="match status" value="1"/>
</dbReference>
<dbReference type="InterPro" id="IPR036390">
    <property type="entry name" value="WH_DNA-bd_sf"/>
</dbReference>
<dbReference type="EMBL" id="CP034235">
    <property type="protein sequence ID" value="QGQ94545.1"/>
    <property type="molecule type" value="Genomic_DNA"/>
</dbReference>
<dbReference type="InterPro" id="IPR023187">
    <property type="entry name" value="Tscrpt_reg_MarR-type_CS"/>
</dbReference>
<organism evidence="5 6">
    <name type="scientific">Paenibacillus psychroresistens</name>
    <dbReference type="NCBI Taxonomy" id="1778678"/>
    <lineage>
        <taxon>Bacteria</taxon>
        <taxon>Bacillati</taxon>
        <taxon>Bacillota</taxon>
        <taxon>Bacilli</taxon>
        <taxon>Bacillales</taxon>
        <taxon>Paenibacillaceae</taxon>
        <taxon>Paenibacillus</taxon>
    </lineage>
</organism>
<dbReference type="PROSITE" id="PS50995">
    <property type="entry name" value="HTH_MARR_2"/>
    <property type="match status" value="1"/>
</dbReference>
<dbReference type="KEGG" id="ppsc:EHS13_06435"/>
<evidence type="ECO:0000313" key="5">
    <source>
        <dbReference type="EMBL" id="QGQ94545.1"/>
    </source>
</evidence>
<dbReference type="GO" id="GO:0003677">
    <property type="term" value="F:DNA binding"/>
    <property type="evidence" value="ECO:0007669"/>
    <property type="project" value="UniProtKB-KW"/>
</dbReference>
<accession>A0A6B8RG39</accession>
<evidence type="ECO:0000256" key="3">
    <source>
        <dbReference type="ARBA" id="ARBA00023163"/>
    </source>
</evidence>
<dbReference type="CDD" id="cd00090">
    <property type="entry name" value="HTH_ARSR"/>
    <property type="match status" value="1"/>
</dbReference>
<reference evidence="6" key="1">
    <citation type="submission" date="2018-11" db="EMBL/GenBank/DDBJ databases">
        <title>Complete genome sequence of Paenibacillus sp. ML311-T8.</title>
        <authorList>
            <person name="Nam Y.-D."/>
            <person name="Kang J."/>
            <person name="Chung W.-H."/>
            <person name="Park Y.S."/>
        </authorList>
    </citation>
    <scope>NUCLEOTIDE SEQUENCE [LARGE SCALE GENOMIC DNA]</scope>
    <source>
        <strain evidence="6">ML311-T8</strain>
    </source>
</reference>
<dbReference type="PRINTS" id="PR00598">
    <property type="entry name" value="HTHMARR"/>
</dbReference>
<protein>
    <submittedName>
        <fullName evidence="5">MarR family transcriptional regulator</fullName>
    </submittedName>
</protein>
<dbReference type="Gene3D" id="1.10.10.10">
    <property type="entry name" value="Winged helix-like DNA-binding domain superfamily/Winged helix DNA-binding domain"/>
    <property type="match status" value="1"/>
</dbReference>
<dbReference type="AlphaFoldDB" id="A0A6B8RG39"/>
<evidence type="ECO:0000256" key="2">
    <source>
        <dbReference type="ARBA" id="ARBA00023125"/>
    </source>
</evidence>
<evidence type="ECO:0000259" key="4">
    <source>
        <dbReference type="PROSITE" id="PS50995"/>
    </source>
</evidence>
<dbReference type="RefSeq" id="WP_155699552.1">
    <property type="nucleotide sequence ID" value="NZ_CP034235.1"/>
</dbReference>
<dbReference type="OrthoDB" id="327696at2"/>
<feature type="domain" description="HTH marR-type" evidence="4">
    <location>
        <begin position="9"/>
        <end position="140"/>
    </location>
</feature>
<dbReference type="Pfam" id="PF01047">
    <property type="entry name" value="MarR"/>
    <property type="match status" value="1"/>
</dbReference>
<keyword evidence="1" id="KW-0805">Transcription regulation</keyword>
<dbReference type="PANTHER" id="PTHR42756:SF1">
    <property type="entry name" value="TRANSCRIPTIONAL REPRESSOR OF EMRAB OPERON"/>
    <property type="match status" value="1"/>
</dbReference>
<dbReference type="PANTHER" id="PTHR42756">
    <property type="entry name" value="TRANSCRIPTIONAL REGULATOR, MARR"/>
    <property type="match status" value="1"/>
</dbReference>
<name>A0A6B8RG39_9BACL</name>
<dbReference type="SMART" id="SM00347">
    <property type="entry name" value="HTH_MARR"/>
    <property type="match status" value="1"/>
</dbReference>
<keyword evidence="2" id="KW-0238">DNA-binding</keyword>
<keyword evidence="6" id="KW-1185">Reference proteome</keyword>
<dbReference type="InterPro" id="IPR011991">
    <property type="entry name" value="ArsR-like_HTH"/>
</dbReference>